<evidence type="ECO:0000256" key="1">
    <source>
        <dbReference type="ARBA" id="ARBA00022723"/>
    </source>
</evidence>
<evidence type="ECO:0000313" key="7">
    <source>
        <dbReference type="WBParaSite" id="MBELARI_LOCUS9448"/>
    </source>
</evidence>
<keyword evidence="1" id="KW-0479">Metal-binding</keyword>
<sequence length="218" mass="25423">MSDFSSSLNMAGLLLVAKQLAEFDMKEKANEERTKLLLRCEIRGEVENPISNTSGFCDFDMTDMISILSNRPNSTPKNISDVASSNSAHSDLENDMIEPDYGSDLPGPSRPNFDDLDENAEFWQVNEQWDHRLVYPDYRCHQCEGHHWIKNCPWNFGRVETTKYQGSRQSQGWFRCSYCKQKWKSQKVWANTSQICRRCRNEVYPYRMKPLLKDSTKI</sequence>
<dbReference type="WBParaSite" id="MBELARI_LOCUS9448">
    <property type="protein sequence ID" value="MBELARI_LOCUS9448"/>
    <property type="gene ID" value="MBELARI_LOCUS9448"/>
</dbReference>
<evidence type="ECO:0000256" key="3">
    <source>
        <dbReference type="ARBA" id="ARBA00022833"/>
    </source>
</evidence>
<dbReference type="SMART" id="SM01328">
    <property type="entry name" value="zf-3CxxC"/>
    <property type="match status" value="1"/>
</dbReference>
<dbReference type="InterPro" id="IPR033446">
    <property type="entry name" value="ZCCHC24_Znf-3CxxC"/>
</dbReference>
<dbReference type="Pfam" id="PF17180">
    <property type="entry name" value="Zn_ribbon_3CxxC_2"/>
    <property type="match status" value="1"/>
</dbReference>
<protein>
    <submittedName>
        <fullName evidence="7">3CxxC-type domain-containing protein</fullName>
    </submittedName>
</protein>
<feature type="domain" description="3CxxC-type" evidence="5">
    <location>
        <begin position="169"/>
        <end position="213"/>
    </location>
</feature>
<accession>A0AAF3FRW0</accession>
<feature type="region of interest" description="Disordered" evidence="4">
    <location>
        <begin position="70"/>
        <end position="108"/>
    </location>
</feature>
<evidence type="ECO:0000256" key="2">
    <source>
        <dbReference type="ARBA" id="ARBA00022771"/>
    </source>
</evidence>
<dbReference type="GO" id="GO:0008270">
    <property type="term" value="F:zinc ion binding"/>
    <property type="evidence" value="ECO:0007669"/>
    <property type="project" value="UniProtKB-KW"/>
</dbReference>
<reference evidence="7" key="1">
    <citation type="submission" date="2024-02" db="UniProtKB">
        <authorList>
            <consortium name="WormBaseParasite"/>
        </authorList>
    </citation>
    <scope>IDENTIFICATION</scope>
</reference>
<keyword evidence="6" id="KW-1185">Reference proteome</keyword>
<evidence type="ECO:0000259" key="5">
    <source>
        <dbReference type="SMART" id="SM01328"/>
    </source>
</evidence>
<evidence type="ECO:0000256" key="4">
    <source>
        <dbReference type="SAM" id="MobiDB-lite"/>
    </source>
</evidence>
<keyword evidence="3" id="KW-0862">Zinc</keyword>
<keyword evidence="2" id="KW-0863">Zinc-finger</keyword>
<proteinExistence type="predicted"/>
<organism evidence="6 7">
    <name type="scientific">Mesorhabditis belari</name>
    <dbReference type="NCBI Taxonomy" id="2138241"/>
    <lineage>
        <taxon>Eukaryota</taxon>
        <taxon>Metazoa</taxon>
        <taxon>Ecdysozoa</taxon>
        <taxon>Nematoda</taxon>
        <taxon>Chromadorea</taxon>
        <taxon>Rhabditida</taxon>
        <taxon>Rhabditina</taxon>
        <taxon>Rhabditomorpha</taxon>
        <taxon>Rhabditoidea</taxon>
        <taxon>Rhabditidae</taxon>
        <taxon>Mesorhabditinae</taxon>
        <taxon>Mesorhabditis</taxon>
    </lineage>
</organism>
<dbReference type="Proteomes" id="UP000887575">
    <property type="component" value="Unassembled WGS sequence"/>
</dbReference>
<dbReference type="AlphaFoldDB" id="A0AAF3FRW0"/>
<evidence type="ECO:0000313" key="6">
    <source>
        <dbReference type="Proteomes" id="UP000887575"/>
    </source>
</evidence>
<name>A0AAF3FRW0_9BILA</name>
<dbReference type="InterPro" id="IPR027377">
    <property type="entry name" value="ZAR1/RTP1-5-like_Znf-3CxxC"/>
</dbReference>
<feature type="compositionally biased region" description="Polar residues" evidence="4">
    <location>
        <begin position="70"/>
        <end position="89"/>
    </location>
</feature>